<comment type="caution">
    <text evidence="1">The sequence shown here is derived from an EMBL/GenBank/DDBJ whole genome shotgun (WGS) entry which is preliminary data.</text>
</comment>
<dbReference type="Pfam" id="PF12261">
    <property type="entry name" value="T_hemolysin"/>
    <property type="match status" value="1"/>
</dbReference>
<sequence length="229" mass="25089">MELPWAHHDRPVARIGRGDSYELHLASPGSARREMLEQFIRQRFELQHGARIRHFMPCLFGLENQAGQLLGAVGVRGGNSGALFLERYLNEPIETAIGARLGHVEPGRGEVVEVGNLAADSPGAARLLIVALTDLLVALGFRWVTFTGTPTLLNSFQRLGLTPIALGEADPTRMGEELADWGSYYDSRPLVMAGDIHGGHQRLLQLGAYPRLGHQPLYALEDMPHVVCS</sequence>
<dbReference type="InterPro" id="IPR016181">
    <property type="entry name" value="Acyl_CoA_acyltransferase"/>
</dbReference>
<accession>A0A2T5PJI0</accession>
<dbReference type="RefSeq" id="WP_108234383.1">
    <property type="nucleotide sequence ID" value="NZ_QASO01000106.1"/>
</dbReference>
<evidence type="ECO:0000313" key="2">
    <source>
        <dbReference type="Proteomes" id="UP000244052"/>
    </source>
</evidence>
<dbReference type="EMBL" id="QASO01000106">
    <property type="protein sequence ID" value="PTU77874.1"/>
    <property type="molecule type" value="Genomic_DNA"/>
</dbReference>
<dbReference type="AlphaFoldDB" id="A0A2T5PJI0"/>
<organism evidence="1 2">
    <name type="scientific">Ectopseudomonas oleovorans</name>
    <name type="common">Pseudomonas oleovorans</name>
    <dbReference type="NCBI Taxonomy" id="301"/>
    <lineage>
        <taxon>Bacteria</taxon>
        <taxon>Pseudomonadati</taxon>
        <taxon>Pseudomonadota</taxon>
        <taxon>Gammaproteobacteria</taxon>
        <taxon>Pseudomonadales</taxon>
        <taxon>Pseudomonadaceae</taxon>
        <taxon>Ectopseudomonas</taxon>
    </lineage>
</organism>
<keyword evidence="2" id="KW-1185">Reference proteome</keyword>
<name>A0A2T5PJI0_ECTOL</name>
<reference evidence="1 2" key="1">
    <citation type="submission" date="2018-04" db="EMBL/GenBank/DDBJ databases">
        <title>Pseudomonas sp. nov., isolated from mangrove soil.</title>
        <authorList>
            <person name="Chen C."/>
        </authorList>
    </citation>
    <scope>NUCLEOTIDE SEQUENCE [LARGE SCALE GENOMIC DNA]</scope>
    <source>
        <strain evidence="1 2">JCM 14246</strain>
    </source>
</reference>
<proteinExistence type="predicted"/>
<gene>
    <name evidence="1" type="ORF">DBO86_17735</name>
</gene>
<dbReference type="SUPFAM" id="SSF55729">
    <property type="entry name" value="Acyl-CoA N-acyltransferases (Nat)"/>
    <property type="match status" value="1"/>
</dbReference>
<dbReference type="Proteomes" id="UP000244052">
    <property type="component" value="Unassembled WGS sequence"/>
</dbReference>
<protein>
    <submittedName>
        <fullName evidence="1">Thermostable hemolysin</fullName>
    </submittedName>
</protein>
<dbReference type="InterPro" id="IPR022050">
    <property type="entry name" value="T_hemolysin"/>
</dbReference>
<evidence type="ECO:0000313" key="1">
    <source>
        <dbReference type="EMBL" id="PTU77874.1"/>
    </source>
</evidence>